<comment type="caution">
    <text evidence="1">The sequence shown here is derived from an EMBL/GenBank/DDBJ whole genome shotgun (WGS) entry which is preliminary data.</text>
</comment>
<protein>
    <submittedName>
        <fullName evidence="1">Uncharacterized protein</fullName>
    </submittedName>
</protein>
<sequence length="66" mass="7185">MGQQFRTENCGRFDAENNAGSGKRLICVHFLGITPWGIHANGAKTRPGYVESTNAIRGETLCCCLI</sequence>
<evidence type="ECO:0000313" key="1">
    <source>
        <dbReference type="EMBL" id="TWU05066.1"/>
    </source>
</evidence>
<dbReference type="EMBL" id="SJPN01000003">
    <property type="protein sequence ID" value="TWU05066.1"/>
    <property type="molecule type" value="Genomic_DNA"/>
</dbReference>
<gene>
    <name evidence="1" type="ORF">Pla52n_31120</name>
</gene>
<dbReference type="AlphaFoldDB" id="A0A5C6B1F5"/>
<keyword evidence="2" id="KW-1185">Reference proteome</keyword>
<proteinExistence type="predicted"/>
<organism evidence="1 2">
    <name type="scientific">Stieleria varia</name>
    <dbReference type="NCBI Taxonomy" id="2528005"/>
    <lineage>
        <taxon>Bacteria</taxon>
        <taxon>Pseudomonadati</taxon>
        <taxon>Planctomycetota</taxon>
        <taxon>Planctomycetia</taxon>
        <taxon>Pirellulales</taxon>
        <taxon>Pirellulaceae</taxon>
        <taxon>Stieleria</taxon>
    </lineage>
</organism>
<name>A0A5C6B1F5_9BACT</name>
<accession>A0A5C6B1F5</accession>
<dbReference type="Proteomes" id="UP000320176">
    <property type="component" value="Unassembled WGS sequence"/>
</dbReference>
<evidence type="ECO:0000313" key="2">
    <source>
        <dbReference type="Proteomes" id="UP000320176"/>
    </source>
</evidence>
<reference evidence="1 2" key="1">
    <citation type="submission" date="2019-02" db="EMBL/GenBank/DDBJ databases">
        <title>Deep-cultivation of Planctomycetes and their phenomic and genomic characterization uncovers novel biology.</title>
        <authorList>
            <person name="Wiegand S."/>
            <person name="Jogler M."/>
            <person name="Boedeker C."/>
            <person name="Pinto D."/>
            <person name="Vollmers J."/>
            <person name="Rivas-Marin E."/>
            <person name="Kohn T."/>
            <person name="Peeters S.H."/>
            <person name="Heuer A."/>
            <person name="Rast P."/>
            <person name="Oberbeckmann S."/>
            <person name="Bunk B."/>
            <person name="Jeske O."/>
            <person name="Meyerdierks A."/>
            <person name="Storesund J.E."/>
            <person name="Kallscheuer N."/>
            <person name="Luecker S."/>
            <person name="Lage O.M."/>
            <person name="Pohl T."/>
            <person name="Merkel B.J."/>
            <person name="Hornburger P."/>
            <person name="Mueller R.-W."/>
            <person name="Bruemmer F."/>
            <person name="Labrenz M."/>
            <person name="Spormann A.M."/>
            <person name="Op Den Camp H."/>
            <person name="Overmann J."/>
            <person name="Amann R."/>
            <person name="Jetten M.S.M."/>
            <person name="Mascher T."/>
            <person name="Medema M.H."/>
            <person name="Devos D.P."/>
            <person name="Kaster A.-K."/>
            <person name="Ovreas L."/>
            <person name="Rohde M."/>
            <person name="Galperin M.Y."/>
            <person name="Jogler C."/>
        </authorList>
    </citation>
    <scope>NUCLEOTIDE SEQUENCE [LARGE SCALE GENOMIC DNA]</scope>
    <source>
        <strain evidence="1 2">Pla52n</strain>
    </source>
</reference>